<keyword evidence="2" id="KW-1185">Reference proteome</keyword>
<protein>
    <submittedName>
        <fullName evidence="1">Uncharacterized protein</fullName>
    </submittedName>
</protein>
<sequence length="72" mass="8089">MGWTFSGKSSGVVASCRSLLSYAQRMALEFSLHLQADCIPSILLIQHLPQHFQVYVQRSLSPVWRIRTSPSA</sequence>
<dbReference type="Proteomes" id="UP001482620">
    <property type="component" value="Unassembled WGS sequence"/>
</dbReference>
<reference evidence="1 2" key="1">
    <citation type="submission" date="2021-06" db="EMBL/GenBank/DDBJ databases">
        <authorList>
            <person name="Palmer J.M."/>
        </authorList>
    </citation>
    <scope>NUCLEOTIDE SEQUENCE [LARGE SCALE GENOMIC DNA]</scope>
    <source>
        <strain evidence="2">if_2019</strain>
        <tissue evidence="1">Muscle</tissue>
    </source>
</reference>
<comment type="caution">
    <text evidence="1">The sequence shown here is derived from an EMBL/GenBank/DDBJ whole genome shotgun (WGS) entry which is preliminary data.</text>
</comment>
<accession>A0ABV0U4H8</accession>
<dbReference type="EMBL" id="JAHRIQ010058779">
    <property type="protein sequence ID" value="MEQ2240094.1"/>
    <property type="molecule type" value="Genomic_DNA"/>
</dbReference>
<proteinExistence type="predicted"/>
<evidence type="ECO:0000313" key="2">
    <source>
        <dbReference type="Proteomes" id="UP001482620"/>
    </source>
</evidence>
<name>A0ABV0U4H8_9TELE</name>
<organism evidence="1 2">
    <name type="scientific">Ilyodon furcidens</name>
    <name type="common">goldbreast splitfin</name>
    <dbReference type="NCBI Taxonomy" id="33524"/>
    <lineage>
        <taxon>Eukaryota</taxon>
        <taxon>Metazoa</taxon>
        <taxon>Chordata</taxon>
        <taxon>Craniata</taxon>
        <taxon>Vertebrata</taxon>
        <taxon>Euteleostomi</taxon>
        <taxon>Actinopterygii</taxon>
        <taxon>Neopterygii</taxon>
        <taxon>Teleostei</taxon>
        <taxon>Neoteleostei</taxon>
        <taxon>Acanthomorphata</taxon>
        <taxon>Ovalentaria</taxon>
        <taxon>Atherinomorphae</taxon>
        <taxon>Cyprinodontiformes</taxon>
        <taxon>Goodeidae</taxon>
        <taxon>Ilyodon</taxon>
    </lineage>
</organism>
<evidence type="ECO:0000313" key="1">
    <source>
        <dbReference type="EMBL" id="MEQ2240094.1"/>
    </source>
</evidence>
<gene>
    <name evidence="1" type="ORF">ILYODFUR_011323</name>
</gene>